<accession>A0AAW1U6R7</accession>
<dbReference type="EMBL" id="JARQZJ010000035">
    <property type="protein sequence ID" value="KAK9875927.1"/>
    <property type="molecule type" value="Genomic_DNA"/>
</dbReference>
<reference evidence="1 2" key="1">
    <citation type="submission" date="2023-03" db="EMBL/GenBank/DDBJ databases">
        <title>Genome insight into feeding habits of ladybird beetles.</title>
        <authorList>
            <person name="Li H.-S."/>
            <person name="Huang Y.-H."/>
            <person name="Pang H."/>
        </authorList>
    </citation>
    <scope>NUCLEOTIDE SEQUENCE [LARGE SCALE GENOMIC DNA]</scope>
    <source>
        <strain evidence="1">SYSU_2023b</strain>
        <tissue evidence="1">Whole body</tissue>
    </source>
</reference>
<comment type="caution">
    <text evidence="1">The sequence shown here is derived from an EMBL/GenBank/DDBJ whole genome shotgun (WGS) entry which is preliminary data.</text>
</comment>
<keyword evidence="2" id="KW-1185">Reference proteome</keyword>
<proteinExistence type="predicted"/>
<dbReference type="Proteomes" id="UP001431783">
    <property type="component" value="Unassembled WGS sequence"/>
</dbReference>
<protein>
    <submittedName>
        <fullName evidence="1">Uncharacterized protein</fullName>
    </submittedName>
</protein>
<gene>
    <name evidence="1" type="ORF">WA026_011031</name>
</gene>
<name>A0AAW1U6R7_9CUCU</name>
<sequence length="81" mass="9005">MTTSNGKKLKQTKRVILLIPIVFIKCIEIVNKRAIVHNSENSERENSIYLSHSSGLRVGIVVIEARKFGQLGSNLIGRSVT</sequence>
<organism evidence="1 2">
    <name type="scientific">Henosepilachna vigintioctopunctata</name>
    <dbReference type="NCBI Taxonomy" id="420089"/>
    <lineage>
        <taxon>Eukaryota</taxon>
        <taxon>Metazoa</taxon>
        <taxon>Ecdysozoa</taxon>
        <taxon>Arthropoda</taxon>
        <taxon>Hexapoda</taxon>
        <taxon>Insecta</taxon>
        <taxon>Pterygota</taxon>
        <taxon>Neoptera</taxon>
        <taxon>Endopterygota</taxon>
        <taxon>Coleoptera</taxon>
        <taxon>Polyphaga</taxon>
        <taxon>Cucujiformia</taxon>
        <taxon>Coccinelloidea</taxon>
        <taxon>Coccinellidae</taxon>
        <taxon>Epilachninae</taxon>
        <taxon>Epilachnini</taxon>
        <taxon>Henosepilachna</taxon>
    </lineage>
</organism>
<evidence type="ECO:0000313" key="2">
    <source>
        <dbReference type="Proteomes" id="UP001431783"/>
    </source>
</evidence>
<dbReference type="AlphaFoldDB" id="A0AAW1U6R7"/>
<evidence type="ECO:0000313" key="1">
    <source>
        <dbReference type="EMBL" id="KAK9875927.1"/>
    </source>
</evidence>